<protein>
    <submittedName>
        <fullName evidence="1">Uncharacterized protein</fullName>
    </submittedName>
</protein>
<reference evidence="2" key="1">
    <citation type="journal article" date="2023" name="Nat. Plants">
        <title>Single-cell RNA sequencing provides a high-resolution roadmap for understanding the multicellular compartmentation of specialized metabolism.</title>
        <authorList>
            <person name="Sun S."/>
            <person name="Shen X."/>
            <person name="Li Y."/>
            <person name="Li Y."/>
            <person name="Wang S."/>
            <person name="Li R."/>
            <person name="Zhang H."/>
            <person name="Shen G."/>
            <person name="Guo B."/>
            <person name="Wei J."/>
            <person name="Xu J."/>
            <person name="St-Pierre B."/>
            <person name="Chen S."/>
            <person name="Sun C."/>
        </authorList>
    </citation>
    <scope>NUCLEOTIDE SEQUENCE [LARGE SCALE GENOMIC DNA]</scope>
</reference>
<evidence type="ECO:0000313" key="2">
    <source>
        <dbReference type="Proteomes" id="UP001060085"/>
    </source>
</evidence>
<sequence length="213" mass="23815">MLCDSGYFLAGWVRRGPPARVAQGGLAGIDYGMLELVPMIPFKDPDFVQEHISVLSDGILVLYFCKSSVESHADTLLRAVDLVEEYEVLLYRENNKNGRKRSENDKNEAEGTKEGDLLPMSVQKPTGDGCLVLVYGPEEKGELVPFDPEPERTLRGARHAHQFEMAATSAIVAVKNVEEDQAILPFVNPLFIHIHHHQWRTMPDRPSLGHSRA</sequence>
<dbReference type="EMBL" id="CM044706">
    <property type="protein sequence ID" value="KAI5658799.1"/>
    <property type="molecule type" value="Genomic_DNA"/>
</dbReference>
<name>A0ACC0AF30_CATRO</name>
<accession>A0ACC0AF30</accession>
<organism evidence="1 2">
    <name type="scientific">Catharanthus roseus</name>
    <name type="common">Madagascar periwinkle</name>
    <name type="synonym">Vinca rosea</name>
    <dbReference type="NCBI Taxonomy" id="4058"/>
    <lineage>
        <taxon>Eukaryota</taxon>
        <taxon>Viridiplantae</taxon>
        <taxon>Streptophyta</taxon>
        <taxon>Embryophyta</taxon>
        <taxon>Tracheophyta</taxon>
        <taxon>Spermatophyta</taxon>
        <taxon>Magnoliopsida</taxon>
        <taxon>eudicotyledons</taxon>
        <taxon>Gunneridae</taxon>
        <taxon>Pentapetalae</taxon>
        <taxon>asterids</taxon>
        <taxon>lamiids</taxon>
        <taxon>Gentianales</taxon>
        <taxon>Apocynaceae</taxon>
        <taxon>Rauvolfioideae</taxon>
        <taxon>Vinceae</taxon>
        <taxon>Catharanthinae</taxon>
        <taxon>Catharanthus</taxon>
    </lineage>
</organism>
<evidence type="ECO:0000313" key="1">
    <source>
        <dbReference type="EMBL" id="KAI5658799.1"/>
    </source>
</evidence>
<keyword evidence="2" id="KW-1185">Reference proteome</keyword>
<proteinExistence type="predicted"/>
<comment type="caution">
    <text evidence="1">The sequence shown here is derived from an EMBL/GenBank/DDBJ whole genome shotgun (WGS) entry which is preliminary data.</text>
</comment>
<gene>
    <name evidence="1" type="ORF">M9H77_27592</name>
</gene>
<dbReference type="Proteomes" id="UP001060085">
    <property type="component" value="Linkage Group LG06"/>
</dbReference>